<dbReference type="EMBL" id="JRKL02005846">
    <property type="protein sequence ID" value="KAF3949818.1"/>
    <property type="molecule type" value="Genomic_DNA"/>
</dbReference>
<keyword evidence="6" id="KW-0812">Transmembrane</keyword>
<dbReference type="GO" id="GO:0005886">
    <property type="term" value="C:plasma membrane"/>
    <property type="evidence" value="ECO:0007669"/>
    <property type="project" value="TreeGrafter"/>
</dbReference>
<accession>A0A8J4QFR1</accession>
<dbReference type="GO" id="GO:0005524">
    <property type="term" value="F:ATP binding"/>
    <property type="evidence" value="ECO:0007669"/>
    <property type="project" value="UniProtKB-KW"/>
</dbReference>
<evidence type="ECO:0000313" key="9">
    <source>
        <dbReference type="Proteomes" id="UP000737018"/>
    </source>
</evidence>
<dbReference type="OrthoDB" id="1938319at2759"/>
<dbReference type="PANTHER" id="PTHR27002:SF214">
    <property type="entry name" value="RECEPTOR-LIKE SERINE_THREONINE-PROTEIN KINASE"/>
    <property type="match status" value="1"/>
</dbReference>
<feature type="domain" description="Protein kinase" evidence="7">
    <location>
        <begin position="150"/>
        <end position="199"/>
    </location>
</feature>
<dbReference type="GO" id="GO:0004674">
    <property type="term" value="F:protein serine/threonine kinase activity"/>
    <property type="evidence" value="ECO:0007669"/>
    <property type="project" value="UniProtKB-KW"/>
</dbReference>
<dbReference type="PANTHER" id="PTHR27002">
    <property type="entry name" value="RECEPTOR-LIKE SERINE/THREONINE-PROTEIN KINASE SD1-8"/>
    <property type="match status" value="1"/>
</dbReference>
<dbReference type="Proteomes" id="UP000737018">
    <property type="component" value="Unassembled WGS sequence"/>
</dbReference>
<keyword evidence="1" id="KW-0723">Serine/threonine-protein kinase</keyword>
<keyword evidence="5" id="KW-0067">ATP-binding</keyword>
<protein>
    <recommendedName>
        <fullName evidence="7">Protein kinase domain-containing protein</fullName>
    </recommendedName>
</protein>
<evidence type="ECO:0000256" key="6">
    <source>
        <dbReference type="SAM" id="Phobius"/>
    </source>
</evidence>
<dbReference type="InterPro" id="IPR000719">
    <property type="entry name" value="Prot_kinase_dom"/>
</dbReference>
<dbReference type="PROSITE" id="PS50011">
    <property type="entry name" value="PROTEIN_KINASE_DOM"/>
    <property type="match status" value="1"/>
</dbReference>
<keyword evidence="2" id="KW-0808">Transferase</keyword>
<reference evidence="8" key="1">
    <citation type="submission" date="2020-03" db="EMBL/GenBank/DDBJ databases">
        <title>Castanea mollissima Vanexum genome sequencing.</title>
        <authorList>
            <person name="Staton M."/>
        </authorList>
    </citation>
    <scope>NUCLEOTIDE SEQUENCE</scope>
    <source>
        <tissue evidence="8">Leaf</tissue>
    </source>
</reference>
<evidence type="ECO:0000256" key="3">
    <source>
        <dbReference type="ARBA" id="ARBA00022741"/>
    </source>
</evidence>
<keyword evidence="3" id="KW-0547">Nucleotide-binding</keyword>
<evidence type="ECO:0000256" key="1">
    <source>
        <dbReference type="ARBA" id="ARBA00022527"/>
    </source>
</evidence>
<dbReference type="InterPro" id="IPR011009">
    <property type="entry name" value="Kinase-like_dom_sf"/>
</dbReference>
<keyword evidence="6" id="KW-0472">Membrane</keyword>
<dbReference type="Gene3D" id="3.30.200.20">
    <property type="entry name" value="Phosphorylase Kinase, domain 1"/>
    <property type="match status" value="1"/>
</dbReference>
<proteinExistence type="predicted"/>
<keyword evidence="4" id="KW-0418">Kinase</keyword>
<feature type="transmembrane region" description="Helical" evidence="6">
    <location>
        <begin position="94"/>
        <end position="115"/>
    </location>
</feature>
<evidence type="ECO:0000256" key="5">
    <source>
        <dbReference type="ARBA" id="ARBA00022840"/>
    </source>
</evidence>
<comment type="caution">
    <text evidence="8">The sequence shown here is derived from an EMBL/GenBank/DDBJ whole genome shotgun (WGS) entry which is preliminary data.</text>
</comment>
<keyword evidence="9" id="KW-1185">Reference proteome</keyword>
<organism evidence="8 9">
    <name type="scientific">Castanea mollissima</name>
    <name type="common">Chinese chestnut</name>
    <dbReference type="NCBI Taxonomy" id="60419"/>
    <lineage>
        <taxon>Eukaryota</taxon>
        <taxon>Viridiplantae</taxon>
        <taxon>Streptophyta</taxon>
        <taxon>Embryophyta</taxon>
        <taxon>Tracheophyta</taxon>
        <taxon>Spermatophyta</taxon>
        <taxon>Magnoliopsida</taxon>
        <taxon>eudicotyledons</taxon>
        <taxon>Gunneridae</taxon>
        <taxon>Pentapetalae</taxon>
        <taxon>rosids</taxon>
        <taxon>fabids</taxon>
        <taxon>Fagales</taxon>
        <taxon>Fagaceae</taxon>
        <taxon>Castanea</taxon>
    </lineage>
</organism>
<evidence type="ECO:0000259" key="7">
    <source>
        <dbReference type="PROSITE" id="PS50011"/>
    </source>
</evidence>
<evidence type="ECO:0000256" key="4">
    <source>
        <dbReference type="ARBA" id="ARBA00022777"/>
    </source>
</evidence>
<name>A0A8J4QFR1_9ROSI</name>
<keyword evidence="6" id="KW-1133">Transmembrane helix</keyword>
<dbReference type="SUPFAM" id="SSF56112">
    <property type="entry name" value="Protein kinase-like (PK-like)"/>
    <property type="match status" value="1"/>
</dbReference>
<evidence type="ECO:0000256" key="2">
    <source>
        <dbReference type="ARBA" id="ARBA00022679"/>
    </source>
</evidence>
<gene>
    <name evidence="8" type="ORF">CMV_024353</name>
</gene>
<dbReference type="AlphaFoldDB" id="A0A8J4QFR1"/>
<sequence>MDPILGDTPPANALLSYINIALLCVQENAADRPTILDVIAMFIKEPALLPSPKKSMFSFARGYQQENPGQDLYIRLAASELRSIRESNMKESSVVVLMVSIICGMLTLGFVFWCITRKITSRRLGLPRKKEDVEVPLFDFTTVATATNKFSQENVIGAGGFGPVYKGRLCNGQNIAVKRLSKDSRQGCVPECITYHVFE</sequence>
<evidence type="ECO:0000313" key="8">
    <source>
        <dbReference type="EMBL" id="KAF3949818.1"/>
    </source>
</evidence>